<name>A0A8K0MTB9_9ROSA</name>
<dbReference type="InterPro" id="IPR028322">
    <property type="entry name" value="PNRC-like_rgn"/>
</dbReference>
<evidence type="ECO:0000313" key="3">
    <source>
        <dbReference type="Proteomes" id="UP000796880"/>
    </source>
</evidence>
<evidence type="ECO:0000256" key="1">
    <source>
        <dbReference type="SAM" id="MobiDB-lite"/>
    </source>
</evidence>
<proteinExistence type="predicted"/>
<accession>A0A8K0MTB9</accession>
<dbReference type="GO" id="GO:0016071">
    <property type="term" value="P:mRNA metabolic process"/>
    <property type="evidence" value="ECO:0007669"/>
    <property type="project" value="UniProtKB-ARBA"/>
</dbReference>
<dbReference type="AlphaFoldDB" id="A0A8K0MTB9"/>
<keyword evidence="3" id="KW-1185">Reference proteome</keyword>
<feature type="region of interest" description="Disordered" evidence="1">
    <location>
        <begin position="23"/>
        <end position="73"/>
    </location>
</feature>
<evidence type="ECO:0000313" key="2">
    <source>
        <dbReference type="EMBL" id="KAF3457279.1"/>
    </source>
</evidence>
<sequence>MGTEILRPQDCLIERIRVPPASFSRRKAYYGNPNPNPRSTRKPAVRSEKRDEKKWFASTTNQPETSVSKRSSSDDLRAVKMDKVVILRRGESLDSKIKSEALKKEGGGGGDGLTVCGTERLGPHPEMVTKQTRIVDLRSSSSPPAVGKTDVYAGSAFAMSPAPSSLPLPSFSKKKQVLAIVDDSATRDLRRLLRLD</sequence>
<dbReference type="PANTHER" id="PTHR33670:SF1">
    <property type="entry name" value="OS09G0416300 PROTEIN"/>
    <property type="match status" value="1"/>
</dbReference>
<reference evidence="2" key="1">
    <citation type="submission" date="2020-03" db="EMBL/GenBank/DDBJ databases">
        <title>A high-quality chromosome-level genome assembly of a woody plant with both climbing and erect habits, Rhamnella rubrinervis.</title>
        <authorList>
            <person name="Lu Z."/>
            <person name="Yang Y."/>
            <person name="Zhu X."/>
            <person name="Sun Y."/>
        </authorList>
    </citation>
    <scope>NUCLEOTIDE SEQUENCE</scope>
    <source>
        <strain evidence="2">BYM</strain>
        <tissue evidence="2">Leaf</tissue>
    </source>
</reference>
<dbReference type="Proteomes" id="UP000796880">
    <property type="component" value="Unassembled WGS sequence"/>
</dbReference>
<dbReference type="EMBL" id="VOIH02000001">
    <property type="protein sequence ID" value="KAF3457279.1"/>
    <property type="molecule type" value="Genomic_DNA"/>
</dbReference>
<dbReference type="Pfam" id="PF15365">
    <property type="entry name" value="PNRC"/>
    <property type="match status" value="1"/>
</dbReference>
<protein>
    <submittedName>
        <fullName evidence="2">Uncharacterized protein</fullName>
    </submittedName>
</protein>
<feature type="compositionally biased region" description="Polar residues" evidence="1">
    <location>
        <begin position="57"/>
        <end position="70"/>
    </location>
</feature>
<feature type="compositionally biased region" description="Basic and acidic residues" evidence="1">
    <location>
        <begin position="45"/>
        <end position="55"/>
    </location>
</feature>
<dbReference type="OrthoDB" id="770116at2759"/>
<gene>
    <name evidence="2" type="ORF">FNV43_RR01936</name>
</gene>
<dbReference type="PANTHER" id="PTHR33670">
    <property type="entry name" value="SPLICING FACTOR, PROLINE- AND GLUTAMINE-RICH-LIKE"/>
    <property type="match status" value="1"/>
</dbReference>
<organism evidence="2 3">
    <name type="scientific">Rhamnella rubrinervis</name>
    <dbReference type="NCBI Taxonomy" id="2594499"/>
    <lineage>
        <taxon>Eukaryota</taxon>
        <taxon>Viridiplantae</taxon>
        <taxon>Streptophyta</taxon>
        <taxon>Embryophyta</taxon>
        <taxon>Tracheophyta</taxon>
        <taxon>Spermatophyta</taxon>
        <taxon>Magnoliopsida</taxon>
        <taxon>eudicotyledons</taxon>
        <taxon>Gunneridae</taxon>
        <taxon>Pentapetalae</taxon>
        <taxon>rosids</taxon>
        <taxon>fabids</taxon>
        <taxon>Rosales</taxon>
        <taxon>Rhamnaceae</taxon>
        <taxon>rhamnoid group</taxon>
        <taxon>Rhamneae</taxon>
        <taxon>Rhamnella</taxon>
    </lineage>
</organism>
<comment type="caution">
    <text evidence="2">The sequence shown here is derived from an EMBL/GenBank/DDBJ whole genome shotgun (WGS) entry which is preliminary data.</text>
</comment>